<dbReference type="GO" id="GO:0006508">
    <property type="term" value="P:proteolysis"/>
    <property type="evidence" value="ECO:0007669"/>
    <property type="project" value="InterPro"/>
</dbReference>
<dbReference type="InterPro" id="IPR011659">
    <property type="entry name" value="WD40"/>
</dbReference>
<dbReference type="Pfam" id="PF07676">
    <property type="entry name" value="PD40"/>
    <property type="match status" value="2"/>
</dbReference>
<dbReference type="PANTHER" id="PTHR42776">
    <property type="entry name" value="SERINE PEPTIDASE S9 FAMILY MEMBER"/>
    <property type="match status" value="1"/>
</dbReference>
<proteinExistence type="predicted"/>
<dbReference type="Gene3D" id="2.120.10.30">
    <property type="entry name" value="TolB, C-terminal domain"/>
    <property type="match status" value="2"/>
</dbReference>
<evidence type="ECO:0000259" key="4">
    <source>
        <dbReference type="Pfam" id="PF00326"/>
    </source>
</evidence>
<dbReference type="Pfam" id="PF00326">
    <property type="entry name" value="Peptidase_S9"/>
    <property type="match status" value="1"/>
</dbReference>
<evidence type="ECO:0000256" key="2">
    <source>
        <dbReference type="ARBA" id="ARBA00022825"/>
    </source>
</evidence>
<dbReference type="Gene3D" id="3.40.50.1820">
    <property type="entry name" value="alpha/beta hydrolase"/>
    <property type="match status" value="1"/>
</dbReference>
<dbReference type="InterPro" id="IPR001375">
    <property type="entry name" value="Peptidase_S9_cat"/>
</dbReference>
<dbReference type="InterPro" id="IPR029058">
    <property type="entry name" value="AB_hydrolase_fold"/>
</dbReference>
<keyword evidence="2" id="KW-0720">Serine protease</keyword>
<evidence type="ECO:0000313" key="6">
    <source>
        <dbReference type="Proteomes" id="UP000696931"/>
    </source>
</evidence>
<dbReference type="AlphaFoldDB" id="A0A933W861"/>
<protein>
    <submittedName>
        <fullName evidence="5">S9 family peptidase</fullName>
    </submittedName>
</protein>
<gene>
    <name evidence="5" type="ORF">HZA61_06740</name>
</gene>
<keyword evidence="2" id="KW-0645">Protease</keyword>
<sequence length="675" mass="73839">MRRPLLALAVTAAFVSLAAAAFAAEPFTFETLRRVVGVGATQVSPDGRDVVFTVSKPDYEANQNLSELWTVAVAGGEPRPLTTNRKHAAAPAWSPDGASIAFLAPGADDQAQIWVLPFRGGEARLLTKSPTGVEQFAWKPDGSAIAYVASDTTAKKTGEEKYVSAFDVGAQDLFLRTKLPSRHIWLQPIDGGKAKRLTGGPWSVEFVLPPSSPPSPLSWSPDGRTIAFARVPAPESGRFDSTTVALLDVASAEVKPLDGARRWQSNPQFTPDGRSVIFWHPRDGQGDKGLVNEWWIRPLAGGEARSLTRALDRNVFTGRWMSDGRTLLVAANDRATTGLWLQPLDGPAKRVETGELVVNGAFGYDVQVTRTGAIVFTASTATRPAELYVMDSPTAKPRRLTRFGDWVDGFALGRTERVTWTNDGYEEDGVLVTPPGFDPAKQYPLVLVIHGGPTASSKENFSTMAQLMCAEGWCVFMPNYRGSDNLGNAYQSAIHDDWGPGPGRDVMAGVASLEKRGFVDRARIAATGWSYGGYMTSWLIGNYPDQWRAAVAGAPVTSWMDQYNLSDGNESLRHDMGGSPWVGDRAEFYRQQSPITYAIRAKAPTLVMSHMEDFRVPPAQAMALYRALKDNGVETQFIGFPGRTHNPGDPVNQRERTKLWIEWVRRHFEDGVKLP</sequence>
<dbReference type="EMBL" id="JACRIW010000044">
    <property type="protein sequence ID" value="MBI5169167.1"/>
    <property type="molecule type" value="Genomic_DNA"/>
</dbReference>
<dbReference type="GO" id="GO:0004252">
    <property type="term" value="F:serine-type endopeptidase activity"/>
    <property type="evidence" value="ECO:0007669"/>
    <property type="project" value="TreeGrafter"/>
</dbReference>
<dbReference type="InterPro" id="IPR011042">
    <property type="entry name" value="6-blade_b-propeller_TolB-like"/>
</dbReference>
<feature type="domain" description="Peptidase S9 prolyl oligopeptidase catalytic" evidence="4">
    <location>
        <begin position="460"/>
        <end position="669"/>
    </location>
</feature>
<reference evidence="5" key="1">
    <citation type="submission" date="2020-07" db="EMBL/GenBank/DDBJ databases">
        <title>Huge and variable diversity of episymbiotic CPR bacteria and DPANN archaea in groundwater ecosystems.</title>
        <authorList>
            <person name="He C.Y."/>
            <person name="Keren R."/>
            <person name="Whittaker M."/>
            <person name="Farag I.F."/>
            <person name="Doudna J."/>
            <person name="Cate J.H.D."/>
            <person name="Banfield J.F."/>
        </authorList>
    </citation>
    <scope>NUCLEOTIDE SEQUENCE</scope>
    <source>
        <strain evidence="5">NC_groundwater_1813_Pr3_B-0.1um_71_17</strain>
    </source>
</reference>
<feature type="chain" id="PRO_5037313642" evidence="3">
    <location>
        <begin position="24"/>
        <end position="675"/>
    </location>
</feature>
<evidence type="ECO:0000256" key="1">
    <source>
        <dbReference type="ARBA" id="ARBA00022801"/>
    </source>
</evidence>
<keyword evidence="1" id="KW-0378">Hydrolase</keyword>
<keyword evidence="3" id="KW-0732">Signal</keyword>
<organism evidence="5 6">
    <name type="scientific">Eiseniibacteriota bacterium</name>
    <dbReference type="NCBI Taxonomy" id="2212470"/>
    <lineage>
        <taxon>Bacteria</taxon>
        <taxon>Candidatus Eiseniibacteriota</taxon>
    </lineage>
</organism>
<dbReference type="SUPFAM" id="SSF82171">
    <property type="entry name" value="DPP6 N-terminal domain-like"/>
    <property type="match status" value="1"/>
</dbReference>
<evidence type="ECO:0000256" key="3">
    <source>
        <dbReference type="SAM" id="SignalP"/>
    </source>
</evidence>
<dbReference type="PANTHER" id="PTHR42776:SF27">
    <property type="entry name" value="DIPEPTIDYL PEPTIDASE FAMILY MEMBER 6"/>
    <property type="match status" value="1"/>
</dbReference>
<comment type="caution">
    <text evidence="5">The sequence shown here is derived from an EMBL/GenBank/DDBJ whole genome shotgun (WGS) entry which is preliminary data.</text>
</comment>
<dbReference type="SUPFAM" id="SSF53474">
    <property type="entry name" value="alpha/beta-Hydrolases"/>
    <property type="match status" value="1"/>
</dbReference>
<feature type="signal peptide" evidence="3">
    <location>
        <begin position="1"/>
        <end position="23"/>
    </location>
</feature>
<name>A0A933W861_UNCEI</name>
<accession>A0A933W861</accession>
<dbReference type="Proteomes" id="UP000696931">
    <property type="component" value="Unassembled WGS sequence"/>
</dbReference>
<evidence type="ECO:0000313" key="5">
    <source>
        <dbReference type="EMBL" id="MBI5169167.1"/>
    </source>
</evidence>